<reference evidence="2 3" key="1">
    <citation type="submission" date="2023-12" db="EMBL/GenBank/DDBJ databases">
        <title>Description of Novel Strain Fulvimarina sp. 2208YS6-2-32 isolated from Uroteuthis (Photololigo) edulis.</title>
        <authorList>
            <person name="Park J.-S."/>
        </authorList>
    </citation>
    <scope>NUCLEOTIDE SEQUENCE [LARGE SCALE GENOMIC DNA]</scope>
    <source>
        <strain evidence="2 3">2208YS6-2-32</strain>
    </source>
</reference>
<comment type="caution">
    <text evidence="2">The sequence shown here is derived from an EMBL/GenBank/DDBJ whole genome shotgun (WGS) entry which is preliminary data.</text>
</comment>
<name>A0ABU5I0I1_9HYPH</name>
<feature type="region of interest" description="Disordered" evidence="1">
    <location>
        <begin position="1"/>
        <end position="25"/>
    </location>
</feature>
<gene>
    <name evidence="2" type="ORF">U0C82_03750</name>
</gene>
<accession>A0ABU5I0I1</accession>
<dbReference type="EMBL" id="JAXLPB010000001">
    <property type="protein sequence ID" value="MDY8108263.1"/>
    <property type="molecule type" value="Genomic_DNA"/>
</dbReference>
<dbReference type="Proteomes" id="UP001294412">
    <property type="component" value="Unassembled WGS sequence"/>
</dbReference>
<evidence type="ECO:0000313" key="2">
    <source>
        <dbReference type="EMBL" id="MDY8108263.1"/>
    </source>
</evidence>
<feature type="compositionally biased region" description="Polar residues" evidence="1">
    <location>
        <begin position="1"/>
        <end position="10"/>
    </location>
</feature>
<evidence type="ECO:0000313" key="3">
    <source>
        <dbReference type="Proteomes" id="UP001294412"/>
    </source>
</evidence>
<evidence type="ECO:0000256" key="1">
    <source>
        <dbReference type="SAM" id="MobiDB-lite"/>
    </source>
</evidence>
<feature type="region of interest" description="Disordered" evidence="1">
    <location>
        <begin position="48"/>
        <end position="87"/>
    </location>
</feature>
<dbReference type="RefSeq" id="WP_322185711.1">
    <property type="nucleotide sequence ID" value="NZ_JAXLPB010000001.1"/>
</dbReference>
<proteinExistence type="predicted"/>
<keyword evidence="3" id="KW-1185">Reference proteome</keyword>
<sequence>MATVTNNHTSPLKVGGVTIPPKGSRTVENWHMASTSGAVRAWLKSETITADEPAADQGRAGLRHSELRELANGPTTASEPDPSPYAVKEKGAGWFAVTKDGEEVTKSLRKDAVELFPAMTEDEKATFVEANKD</sequence>
<protein>
    <submittedName>
        <fullName evidence="2">Uncharacterized protein</fullName>
    </submittedName>
</protein>
<organism evidence="2 3">
    <name type="scientific">Fulvimarina uroteuthidis</name>
    <dbReference type="NCBI Taxonomy" id="3098149"/>
    <lineage>
        <taxon>Bacteria</taxon>
        <taxon>Pseudomonadati</taxon>
        <taxon>Pseudomonadota</taxon>
        <taxon>Alphaproteobacteria</taxon>
        <taxon>Hyphomicrobiales</taxon>
        <taxon>Aurantimonadaceae</taxon>
        <taxon>Fulvimarina</taxon>
    </lineage>
</organism>